<dbReference type="InterPro" id="IPR051400">
    <property type="entry name" value="HAD-like_hydrolase"/>
</dbReference>
<evidence type="ECO:0000313" key="3">
    <source>
        <dbReference type="EMBL" id="RZS93895.1"/>
    </source>
</evidence>
<dbReference type="SFLD" id="SFLDG01129">
    <property type="entry name" value="C1.5:_HAD__Beta-PGM__Phosphata"/>
    <property type="match status" value="1"/>
</dbReference>
<dbReference type="PANTHER" id="PTHR46470">
    <property type="entry name" value="N-ACYLNEURAMINATE-9-PHOSPHATASE"/>
    <property type="match status" value="1"/>
</dbReference>
<accession>A0A4Q7P2A9</accession>
<dbReference type="Gene3D" id="1.10.150.240">
    <property type="entry name" value="Putative phosphatase, domain 2"/>
    <property type="match status" value="1"/>
</dbReference>
<sequence length="248" mass="28650">MKRESHKTHVFFLKFIEYMSLQSIKAIAFDADDTLWVNEPFFRTAEEEFCELLAEFMPRDKANQLLFDVEMRNLPLYGYGIKPFTLSLIEAAIEVSKGNVNIALIEKLIAKGKEMLDYPVDLIDGIEPTLATLSKKYRLVMATKGDLLDQERKLIKSGLEPYFHHIEIVSDKTEKQYTKLVKHLDVQPEEFLMVGNSLKSDIVPVLNIGAYAFHIPFHTTWAHEVYEGKIENDKFRSFEKATDLLEVL</sequence>
<dbReference type="GO" id="GO:0050124">
    <property type="term" value="F:N-acylneuraminate-9-phosphatase activity"/>
    <property type="evidence" value="ECO:0007669"/>
    <property type="project" value="TreeGrafter"/>
</dbReference>
<dbReference type="Gene3D" id="3.40.50.1000">
    <property type="entry name" value="HAD superfamily/HAD-like"/>
    <property type="match status" value="1"/>
</dbReference>
<comment type="caution">
    <text evidence="3">The sequence shown here is derived from an EMBL/GenBank/DDBJ whole genome shotgun (WGS) entry which is preliminary data.</text>
</comment>
<keyword evidence="1 3" id="KW-0378">Hydrolase</keyword>
<organism evidence="3 4">
    <name type="scientific">Aquimarina brevivitae</name>
    <dbReference type="NCBI Taxonomy" id="323412"/>
    <lineage>
        <taxon>Bacteria</taxon>
        <taxon>Pseudomonadati</taxon>
        <taxon>Bacteroidota</taxon>
        <taxon>Flavobacteriia</taxon>
        <taxon>Flavobacteriales</taxon>
        <taxon>Flavobacteriaceae</taxon>
        <taxon>Aquimarina</taxon>
    </lineage>
</organism>
<dbReference type="Pfam" id="PF00702">
    <property type="entry name" value="Hydrolase"/>
    <property type="match status" value="1"/>
</dbReference>
<dbReference type="InterPro" id="IPR036412">
    <property type="entry name" value="HAD-like_sf"/>
</dbReference>
<dbReference type="InterPro" id="IPR023198">
    <property type="entry name" value="PGP-like_dom2"/>
</dbReference>
<name>A0A4Q7P2A9_9FLAO</name>
<keyword evidence="4" id="KW-1185">Reference proteome</keyword>
<dbReference type="InterPro" id="IPR023214">
    <property type="entry name" value="HAD_sf"/>
</dbReference>
<protein>
    <submittedName>
        <fullName evidence="3">Putative hydrolase of the HAD superfamily</fullName>
    </submittedName>
</protein>
<dbReference type="SUPFAM" id="SSF56784">
    <property type="entry name" value="HAD-like"/>
    <property type="match status" value="1"/>
</dbReference>
<proteinExistence type="predicted"/>
<gene>
    <name evidence="3" type="ORF">EV197_2476</name>
</gene>
<evidence type="ECO:0000256" key="2">
    <source>
        <dbReference type="ARBA" id="ARBA00022842"/>
    </source>
</evidence>
<dbReference type="Proteomes" id="UP000292262">
    <property type="component" value="Unassembled WGS sequence"/>
</dbReference>
<evidence type="ECO:0000256" key="1">
    <source>
        <dbReference type="ARBA" id="ARBA00022801"/>
    </source>
</evidence>
<dbReference type="GO" id="GO:0046380">
    <property type="term" value="P:N-acetylneuraminate biosynthetic process"/>
    <property type="evidence" value="ECO:0007669"/>
    <property type="project" value="TreeGrafter"/>
</dbReference>
<keyword evidence="2" id="KW-0460">Magnesium</keyword>
<dbReference type="AlphaFoldDB" id="A0A4Q7P2A9"/>
<dbReference type="SFLD" id="SFLDS00003">
    <property type="entry name" value="Haloacid_Dehalogenase"/>
    <property type="match status" value="1"/>
</dbReference>
<evidence type="ECO:0000313" key="4">
    <source>
        <dbReference type="Proteomes" id="UP000292262"/>
    </source>
</evidence>
<dbReference type="EMBL" id="SGXE01000002">
    <property type="protein sequence ID" value="RZS93895.1"/>
    <property type="molecule type" value="Genomic_DNA"/>
</dbReference>
<reference evidence="3 4" key="1">
    <citation type="submission" date="2019-02" db="EMBL/GenBank/DDBJ databases">
        <title>Genomic Encyclopedia of Type Strains, Phase IV (KMG-IV): sequencing the most valuable type-strain genomes for metagenomic binning, comparative biology and taxonomic classification.</title>
        <authorList>
            <person name="Goeker M."/>
        </authorList>
    </citation>
    <scope>NUCLEOTIDE SEQUENCE [LARGE SCALE GENOMIC DNA]</scope>
    <source>
        <strain evidence="3 4">DSM 17196</strain>
    </source>
</reference>
<dbReference type="PANTHER" id="PTHR46470:SF3">
    <property type="entry name" value="N-ACYLNEURAMINATE-9-PHOSPHATASE"/>
    <property type="match status" value="1"/>
</dbReference>